<evidence type="ECO:0000313" key="1">
    <source>
        <dbReference type="EMBL" id="CBI09103.1"/>
    </source>
</evidence>
<gene>
    <name evidence="1" type="ORF">CARN6_2655</name>
</gene>
<reference evidence="1" key="1">
    <citation type="submission" date="2009-10" db="EMBL/GenBank/DDBJ databases">
        <title>Diversity of trophic interactions inside an arsenic-rich microbial ecosystem.</title>
        <authorList>
            <person name="Bertin P.N."/>
            <person name="Heinrich-Salmeron A."/>
            <person name="Pelletier E."/>
            <person name="Goulhen-Chollet F."/>
            <person name="Arsene-Ploetze F."/>
            <person name="Gallien S."/>
            <person name="Calteau A."/>
            <person name="Vallenet D."/>
            <person name="Casiot C."/>
            <person name="Chane-Woon-Ming B."/>
            <person name="Giloteaux L."/>
            <person name="Barakat M."/>
            <person name="Bonnefoy V."/>
            <person name="Bruneel O."/>
            <person name="Chandler M."/>
            <person name="Cleiss J."/>
            <person name="Duran R."/>
            <person name="Elbaz-Poulichet F."/>
            <person name="Fonknechten N."/>
            <person name="Lauga B."/>
            <person name="Mornico D."/>
            <person name="Ortet P."/>
            <person name="Schaeffer C."/>
            <person name="Siguier P."/>
            <person name="Alexander Thil Smith A."/>
            <person name="Van Dorsselaer A."/>
            <person name="Weissenbach J."/>
            <person name="Medigue C."/>
            <person name="Le Paslier D."/>
        </authorList>
    </citation>
    <scope>NUCLEOTIDE SEQUENCE</scope>
</reference>
<name>E6QPD2_9ZZZZ</name>
<proteinExistence type="predicted"/>
<dbReference type="AlphaFoldDB" id="E6QPD2"/>
<protein>
    <submittedName>
        <fullName evidence="1">Uncharacterized protein</fullName>
    </submittedName>
</protein>
<sequence>MKVAVVRAFDWDPEPPPLDGPVEIGVAPGWGSEGVGLPLPPPHPAIAKTIAIAVIPRIGRRCIFCSFSWPSRMLG</sequence>
<comment type="caution">
    <text evidence="1">The sequence shown here is derived from an EMBL/GenBank/DDBJ whole genome shotgun (WGS) entry which is preliminary data.</text>
</comment>
<organism evidence="1">
    <name type="scientific">mine drainage metagenome</name>
    <dbReference type="NCBI Taxonomy" id="410659"/>
    <lineage>
        <taxon>unclassified sequences</taxon>
        <taxon>metagenomes</taxon>
        <taxon>ecological metagenomes</taxon>
    </lineage>
</organism>
<dbReference type="EMBL" id="CABQ01000319">
    <property type="protein sequence ID" value="CBI09103.1"/>
    <property type="molecule type" value="Genomic_DNA"/>
</dbReference>
<accession>E6QPD2</accession>